<name>A0AAD7BRI1_9AGAR</name>
<evidence type="ECO:0000313" key="2">
    <source>
        <dbReference type="EMBL" id="KAJ7628677.1"/>
    </source>
</evidence>
<keyword evidence="1" id="KW-0472">Membrane</keyword>
<reference evidence="2" key="1">
    <citation type="submission" date="2023-03" db="EMBL/GenBank/DDBJ databases">
        <title>Massive genome expansion in bonnet fungi (Mycena s.s.) driven by repeated elements and novel gene families across ecological guilds.</title>
        <authorList>
            <consortium name="Lawrence Berkeley National Laboratory"/>
            <person name="Harder C.B."/>
            <person name="Miyauchi S."/>
            <person name="Viragh M."/>
            <person name="Kuo A."/>
            <person name="Thoen E."/>
            <person name="Andreopoulos B."/>
            <person name="Lu D."/>
            <person name="Skrede I."/>
            <person name="Drula E."/>
            <person name="Henrissat B."/>
            <person name="Morin E."/>
            <person name="Kohler A."/>
            <person name="Barry K."/>
            <person name="LaButti K."/>
            <person name="Morin E."/>
            <person name="Salamov A."/>
            <person name="Lipzen A."/>
            <person name="Mereny Z."/>
            <person name="Hegedus B."/>
            <person name="Baldrian P."/>
            <person name="Stursova M."/>
            <person name="Weitz H."/>
            <person name="Taylor A."/>
            <person name="Grigoriev I.V."/>
            <person name="Nagy L.G."/>
            <person name="Martin F."/>
            <person name="Kauserud H."/>
        </authorList>
    </citation>
    <scope>NUCLEOTIDE SEQUENCE</scope>
    <source>
        <strain evidence="2">9284</strain>
    </source>
</reference>
<dbReference type="EMBL" id="JARKIF010000010">
    <property type="protein sequence ID" value="KAJ7628677.1"/>
    <property type="molecule type" value="Genomic_DNA"/>
</dbReference>
<gene>
    <name evidence="2" type="ORF">FB45DRAFT_1059390</name>
</gene>
<dbReference type="AlphaFoldDB" id="A0AAD7BRI1"/>
<keyword evidence="3" id="KW-1185">Reference proteome</keyword>
<keyword evidence="1" id="KW-0812">Transmembrane</keyword>
<sequence>MESVLPLVSAAFIPFIPDDLLRYVALAIAGLSVAGHWVRRTYQIAGLDTSLKMIEELFDLASKECTRNPRFIYQAALRLVEKKLAVSNLRTEMIEVKRVSWRRYPQFVRNVALSMTQCRREMKELRCWIQLELESARQQRYMEDISHKKAALNQIFPDKQMVDWRKESDWVATTIEVV</sequence>
<protein>
    <submittedName>
        <fullName evidence="2">Uncharacterized protein</fullName>
    </submittedName>
</protein>
<comment type="caution">
    <text evidence="2">The sequence shown here is derived from an EMBL/GenBank/DDBJ whole genome shotgun (WGS) entry which is preliminary data.</text>
</comment>
<evidence type="ECO:0000256" key="1">
    <source>
        <dbReference type="SAM" id="Phobius"/>
    </source>
</evidence>
<dbReference type="Proteomes" id="UP001221142">
    <property type="component" value="Unassembled WGS sequence"/>
</dbReference>
<organism evidence="2 3">
    <name type="scientific">Roridomyces roridus</name>
    <dbReference type="NCBI Taxonomy" id="1738132"/>
    <lineage>
        <taxon>Eukaryota</taxon>
        <taxon>Fungi</taxon>
        <taxon>Dikarya</taxon>
        <taxon>Basidiomycota</taxon>
        <taxon>Agaricomycotina</taxon>
        <taxon>Agaricomycetes</taxon>
        <taxon>Agaricomycetidae</taxon>
        <taxon>Agaricales</taxon>
        <taxon>Marasmiineae</taxon>
        <taxon>Mycenaceae</taxon>
        <taxon>Roridomyces</taxon>
    </lineage>
</organism>
<keyword evidence="1" id="KW-1133">Transmembrane helix</keyword>
<feature type="transmembrane region" description="Helical" evidence="1">
    <location>
        <begin position="20"/>
        <end position="38"/>
    </location>
</feature>
<accession>A0AAD7BRI1</accession>
<proteinExistence type="predicted"/>
<evidence type="ECO:0000313" key="3">
    <source>
        <dbReference type="Proteomes" id="UP001221142"/>
    </source>
</evidence>